<keyword evidence="1" id="KW-1133">Transmembrane helix</keyword>
<name>A0A1K0GEX8_9ACTN</name>
<gene>
    <name evidence="2" type="ORF">BG844_30535</name>
</gene>
<keyword evidence="1" id="KW-0472">Membrane</keyword>
<dbReference type="AlphaFoldDB" id="A0A1K0GEX8"/>
<sequence length="104" mass="10784">MHDMPYDASPPTGKALGLGVVLGLAPHGLLALLIVLGASTTKGSERGVNAMWGFAEIFLLPVAAILIIVLFSLRTTRDWAAGILFGTMIGVLLVVGAMSAVDRP</sequence>
<keyword evidence="1" id="KW-0812">Transmembrane</keyword>
<evidence type="ECO:0000256" key="1">
    <source>
        <dbReference type="SAM" id="Phobius"/>
    </source>
</evidence>
<protein>
    <submittedName>
        <fullName evidence="2">Uncharacterized protein</fullName>
    </submittedName>
</protein>
<dbReference type="EMBL" id="MEIA01000462">
    <property type="protein sequence ID" value="OJF10710.1"/>
    <property type="molecule type" value="Genomic_DNA"/>
</dbReference>
<feature type="transmembrane region" description="Helical" evidence="1">
    <location>
        <begin position="50"/>
        <end position="73"/>
    </location>
</feature>
<feature type="transmembrane region" description="Helical" evidence="1">
    <location>
        <begin position="79"/>
        <end position="101"/>
    </location>
</feature>
<accession>A0A1K0GEX8</accession>
<dbReference type="Proteomes" id="UP000182486">
    <property type="component" value="Unassembled WGS sequence"/>
</dbReference>
<comment type="caution">
    <text evidence="2">The sequence shown here is derived from an EMBL/GenBank/DDBJ whole genome shotgun (WGS) entry which is preliminary data.</text>
</comment>
<feature type="transmembrane region" description="Helical" evidence="1">
    <location>
        <begin position="15"/>
        <end position="38"/>
    </location>
</feature>
<evidence type="ECO:0000313" key="2">
    <source>
        <dbReference type="EMBL" id="OJF10710.1"/>
    </source>
</evidence>
<organism evidence="2 3">
    <name type="scientific">Couchioplanes caeruleus subsp. caeruleus</name>
    <dbReference type="NCBI Taxonomy" id="56427"/>
    <lineage>
        <taxon>Bacteria</taxon>
        <taxon>Bacillati</taxon>
        <taxon>Actinomycetota</taxon>
        <taxon>Actinomycetes</taxon>
        <taxon>Micromonosporales</taxon>
        <taxon>Micromonosporaceae</taxon>
        <taxon>Couchioplanes</taxon>
    </lineage>
</organism>
<proteinExistence type="predicted"/>
<evidence type="ECO:0000313" key="3">
    <source>
        <dbReference type="Proteomes" id="UP000182486"/>
    </source>
</evidence>
<keyword evidence="3" id="KW-1185">Reference proteome</keyword>
<reference evidence="2 3" key="1">
    <citation type="submission" date="2016-09" db="EMBL/GenBank/DDBJ databases">
        <title>Couchioplanes caeruleus draft genome sequence.</title>
        <authorList>
            <person name="Sheehan J."/>
            <person name="Caffrey P."/>
        </authorList>
    </citation>
    <scope>NUCLEOTIDE SEQUENCE [LARGE SCALE GENOMIC DNA]</scope>
    <source>
        <strain evidence="2 3">DSM 43634</strain>
    </source>
</reference>